<name>A0AAD5QBP2_PARTN</name>
<evidence type="ECO:0000313" key="3">
    <source>
        <dbReference type="Proteomes" id="UP001196413"/>
    </source>
</evidence>
<reference evidence="2" key="1">
    <citation type="submission" date="2021-06" db="EMBL/GenBank/DDBJ databases">
        <title>Parelaphostrongylus tenuis whole genome reference sequence.</title>
        <authorList>
            <person name="Garwood T.J."/>
            <person name="Larsen P.A."/>
            <person name="Fountain-Jones N.M."/>
            <person name="Garbe J.R."/>
            <person name="Macchietto M.G."/>
            <person name="Kania S.A."/>
            <person name="Gerhold R.W."/>
            <person name="Richards J.E."/>
            <person name="Wolf T.M."/>
        </authorList>
    </citation>
    <scope>NUCLEOTIDE SEQUENCE</scope>
    <source>
        <strain evidence="2">MNPRO001-30</strain>
        <tissue evidence="2">Meninges</tissue>
    </source>
</reference>
<protein>
    <submittedName>
        <fullName evidence="2">Uncharacterized protein</fullName>
    </submittedName>
</protein>
<keyword evidence="3" id="KW-1185">Reference proteome</keyword>
<dbReference type="AlphaFoldDB" id="A0AAD5QBP2"/>
<accession>A0AAD5QBP2</accession>
<evidence type="ECO:0000313" key="2">
    <source>
        <dbReference type="EMBL" id="KAJ1345642.1"/>
    </source>
</evidence>
<proteinExistence type="predicted"/>
<dbReference type="Proteomes" id="UP001196413">
    <property type="component" value="Unassembled WGS sequence"/>
</dbReference>
<organism evidence="2 3">
    <name type="scientific">Parelaphostrongylus tenuis</name>
    <name type="common">Meningeal worm</name>
    <dbReference type="NCBI Taxonomy" id="148309"/>
    <lineage>
        <taxon>Eukaryota</taxon>
        <taxon>Metazoa</taxon>
        <taxon>Ecdysozoa</taxon>
        <taxon>Nematoda</taxon>
        <taxon>Chromadorea</taxon>
        <taxon>Rhabditida</taxon>
        <taxon>Rhabditina</taxon>
        <taxon>Rhabditomorpha</taxon>
        <taxon>Strongyloidea</taxon>
        <taxon>Metastrongylidae</taxon>
        <taxon>Parelaphostrongylus</taxon>
    </lineage>
</organism>
<feature type="region of interest" description="Disordered" evidence="1">
    <location>
        <begin position="30"/>
        <end position="66"/>
    </location>
</feature>
<comment type="caution">
    <text evidence="2">The sequence shown here is derived from an EMBL/GenBank/DDBJ whole genome shotgun (WGS) entry which is preliminary data.</text>
</comment>
<sequence>MLHFANLAQERALCLVAMLRNLMHSLLMKHGDLSPPSLEAADHGRRRTVKSDKKGSNANSTVSGDSDGRIAIWQLSDAPITAPLVDDKRPNKENT</sequence>
<dbReference type="EMBL" id="JAHQIW010000044">
    <property type="protein sequence ID" value="KAJ1345642.1"/>
    <property type="molecule type" value="Genomic_DNA"/>
</dbReference>
<gene>
    <name evidence="2" type="ORF">KIN20_000219</name>
</gene>
<evidence type="ECO:0000256" key="1">
    <source>
        <dbReference type="SAM" id="MobiDB-lite"/>
    </source>
</evidence>